<dbReference type="PANTHER" id="PTHR34315:SF1">
    <property type="entry name" value="INTRADIOL RING-CLEAVAGE DIOXYGENASES DOMAIN-CONTAINING PROTEIN-RELATED"/>
    <property type="match status" value="1"/>
</dbReference>
<dbReference type="InterPro" id="IPR015889">
    <property type="entry name" value="Intradiol_dOase_core"/>
</dbReference>
<dbReference type="AlphaFoldDB" id="A0A8E2JAS8"/>
<evidence type="ECO:0000313" key="1">
    <source>
        <dbReference type="EMBL" id="OCK75542.1"/>
    </source>
</evidence>
<evidence type="ECO:0008006" key="3">
    <source>
        <dbReference type="Google" id="ProtNLM"/>
    </source>
</evidence>
<dbReference type="EMBL" id="KV745303">
    <property type="protein sequence ID" value="OCK75542.1"/>
    <property type="molecule type" value="Genomic_DNA"/>
</dbReference>
<reference evidence="1 2" key="1">
    <citation type="journal article" date="2016" name="Nat. Commun.">
        <title>Ectomycorrhizal ecology is imprinted in the genome of the dominant symbiotic fungus Cenococcum geophilum.</title>
        <authorList>
            <consortium name="DOE Joint Genome Institute"/>
            <person name="Peter M."/>
            <person name="Kohler A."/>
            <person name="Ohm R.A."/>
            <person name="Kuo A."/>
            <person name="Krutzmann J."/>
            <person name="Morin E."/>
            <person name="Arend M."/>
            <person name="Barry K.W."/>
            <person name="Binder M."/>
            <person name="Choi C."/>
            <person name="Clum A."/>
            <person name="Copeland A."/>
            <person name="Grisel N."/>
            <person name="Haridas S."/>
            <person name="Kipfer T."/>
            <person name="LaButti K."/>
            <person name="Lindquist E."/>
            <person name="Lipzen A."/>
            <person name="Maire R."/>
            <person name="Meier B."/>
            <person name="Mihaltcheva S."/>
            <person name="Molinier V."/>
            <person name="Murat C."/>
            <person name="Poggeler S."/>
            <person name="Quandt C.A."/>
            <person name="Sperisen C."/>
            <person name="Tritt A."/>
            <person name="Tisserant E."/>
            <person name="Crous P.W."/>
            <person name="Henrissat B."/>
            <person name="Nehls U."/>
            <person name="Egli S."/>
            <person name="Spatafora J.W."/>
            <person name="Grigoriev I.V."/>
            <person name="Martin F.M."/>
        </authorList>
    </citation>
    <scope>NUCLEOTIDE SEQUENCE [LARGE SCALE GENOMIC DNA]</scope>
    <source>
        <strain evidence="1 2">CBS 459.81</strain>
    </source>
</reference>
<accession>A0A8E2JAS8</accession>
<gene>
    <name evidence="1" type="ORF">K432DRAFT_397178</name>
</gene>
<dbReference type="SUPFAM" id="SSF49482">
    <property type="entry name" value="Aromatic compound dioxygenase"/>
    <property type="match status" value="1"/>
</dbReference>
<sequence>MTSTLSTDGAADVFGFQRDDLDPHIFNCVFTTESVVGPFWASDQELRWNIIDGQPGVPMNFKTQVVDITNCTLASWSILTQMGAYSDTDTGGQGGLSTRYLRDALYLILSHDFPGHSYSRATHVHVMVKSPRFTITNDNHESRGCSILARMICFDEASRGAVERKDVYKANTRLLGTNNEDGFALDQAINA</sequence>
<proteinExistence type="predicted"/>
<dbReference type="PANTHER" id="PTHR34315">
    <property type="match status" value="1"/>
</dbReference>
<dbReference type="GO" id="GO:0005506">
    <property type="term" value="F:iron ion binding"/>
    <property type="evidence" value="ECO:0007669"/>
    <property type="project" value="InterPro"/>
</dbReference>
<evidence type="ECO:0000313" key="2">
    <source>
        <dbReference type="Proteomes" id="UP000250266"/>
    </source>
</evidence>
<dbReference type="Gene3D" id="2.60.130.10">
    <property type="entry name" value="Aromatic compound dioxygenase"/>
    <property type="match status" value="1"/>
</dbReference>
<protein>
    <recommendedName>
        <fullName evidence="3">Aromatic compound dioxygenase</fullName>
    </recommendedName>
</protein>
<dbReference type="Proteomes" id="UP000250266">
    <property type="component" value="Unassembled WGS sequence"/>
</dbReference>
<keyword evidence="2" id="KW-1185">Reference proteome</keyword>
<dbReference type="GO" id="GO:0016702">
    <property type="term" value="F:oxidoreductase activity, acting on single donors with incorporation of molecular oxygen, incorporation of two atoms of oxygen"/>
    <property type="evidence" value="ECO:0007669"/>
    <property type="project" value="InterPro"/>
</dbReference>
<organism evidence="1 2">
    <name type="scientific">Lepidopterella palustris CBS 459.81</name>
    <dbReference type="NCBI Taxonomy" id="1314670"/>
    <lineage>
        <taxon>Eukaryota</taxon>
        <taxon>Fungi</taxon>
        <taxon>Dikarya</taxon>
        <taxon>Ascomycota</taxon>
        <taxon>Pezizomycotina</taxon>
        <taxon>Dothideomycetes</taxon>
        <taxon>Pleosporomycetidae</taxon>
        <taxon>Mytilinidiales</taxon>
        <taxon>Argynnaceae</taxon>
        <taxon>Lepidopterella</taxon>
    </lineage>
</organism>
<dbReference type="OrthoDB" id="121380at2759"/>
<name>A0A8E2JAS8_9PEZI</name>